<keyword evidence="4" id="KW-1185">Reference proteome</keyword>
<evidence type="ECO:0000313" key="5">
    <source>
        <dbReference type="Proteomes" id="UP000271590"/>
    </source>
</evidence>
<keyword evidence="2" id="KW-0121">Carboxypeptidase</keyword>
<dbReference type="EMBL" id="RXFQ01000007">
    <property type="protein sequence ID" value="RSZ36263.1"/>
    <property type="molecule type" value="Genomic_DNA"/>
</dbReference>
<dbReference type="GO" id="GO:0004180">
    <property type="term" value="F:carboxypeptidase activity"/>
    <property type="evidence" value="ECO:0007669"/>
    <property type="project" value="UniProtKB-KW"/>
</dbReference>
<accession>A0A3P3ERE6</accession>
<keyword evidence="1" id="KW-0732">Signal</keyword>
<feature type="signal peptide" evidence="1">
    <location>
        <begin position="1"/>
        <end position="33"/>
    </location>
</feature>
<organism evidence="2 5">
    <name type="scientific">Variovorax beijingensis</name>
    <dbReference type="NCBI Taxonomy" id="2496117"/>
    <lineage>
        <taxon>Bacteria</taxon>
        <taxon>Pseudomonadati</taxon>
        <taxon>Pseudomonadota</taxon>
        <taxon>Betaproteobacteria</taxon>
        <taxon>Burkholderiales</taxon>
        <taxon>Comamonadaceae</taxon>
        <taxon>Variovorax</taxon>
    </lineage>
</organism>
<reference evidence="3 4" key="2">
    <citation type="submission" date="2018-12" db="EMBL/GenBank/DDBJ databases">
        <title>The genome sequences of strain 502.</title>
        <authorList>
            <person name="Gao J."/>
            <person name="Sun J."/>
        </authorList>
    </citation>
    <scope>NUCLEOTIDE SEQUENCE [LARGE SCALE GENOMIC DNA]</scope>
    <source>
        <strain evidence="3 4">502</strain>
    </source>
</reference>
<evidence type="ECO:0000313" key="3">
    <source>
        <dbReference type="EMBL" id="RSZ36263.1"/>
    </source>
</evidence>
<evidence type="ECO:0000313" key="4">
    <source>
        <dbReference type="Proteomes" id="UP000271137"/>
    </source>
</evidence>
<protein>
    <submittedName>
        <fullName evidence="2">Carboxypeptidase regulatory-like domain-containing protein</fullName>
    </submittedName>
</protein>
<gene>
    <name evidence="2" type="ORF">EH244_10395</name>
    <name evidence="3" type="ORF">EJO66_13420</name>
</gene>
<dbReference type="Proteomes" id="UP000271590">
    <property type="component" value="Unassembled WGS sequence"/>
</dbReference>
<dbReference type="EMBL" id="RQXU01000005">
    <property type="protein sequence ID" value="RRH88959.1"/>
    <property type="molecule type" value="Genomic_DNA"/>
</dbReference>
<evidence type="ECO:0000256" key="1">
    <source>
        <dbReference type="SAM" id="SignalP"/>
    </source>
</evidence>
<name>A0A3P3ERE6_9BURK</name>
<proteinExistence type="predicted"/>
<comment type="caution">
    <text evidence="2">The sequence shown here is derived from an EMBL/GenBank/DDBJ whole genome shotgun (WGS) entry which is preliminary data.</text>
</comment>
<feature type="chain" id="PRO_5017955077" evidence="1">
    <location>
        <begin position="34"/>
        <end position="144"/>
    </location>
</feature>
<dbReference type="AlphaFoldDB" id="A0A3P3ERE6"/>
<keyword evidence="2" id="KW-0645">Protease</keyword>
<keyword evidence="2" id="KW-0378">Hydrolase</keyword>
<reference evidence="2 5" key="1">
    <citation type="submission" date="2018-11" db="EMBL/GenBank/DDBJ databases">
        <title>The genome of Variovorax sp T529.</title>
        <authorList>
            <person name="Gao J."/>
        </authorList>
    </citation>
    <scope>NUCLEOTIDE SEQUENCE [LARGE SCALE GENOMIC DNA]</scope>
    <source>
        <strain evidence="2 5">T529</strain>
    </source>
</reference>
<dbReference type="Proteomes" id="UP000271137">
    <property type="component" value="Unassembled WGS sequence"/>
</dbReference>
<dbReference type="RefSeq" id="WP_124958330.1">
    <property type="nucleotide sequence ID" value="NZ_CBFHCE010000016.1"/>
</dbReference>
<sequence length="144" mass="14591">MSSVQAASIVPKKHLRRALLALACAAGAVGAQAQSAMPQWKGEGAVRYVCGGIGSDESTAMRAAMKDHPLALLFARSDGAYLADVQVDIKGAGGAPSLALRASGPVCLVDLPAGRYTIDAAMAGSAKSQTVTVGGGSRTVDFRF</sequence>
<evidence type="ECO:0000313" key="2">
    <source>
        <dbReference type="EMBL" id="RRH88959.1"/>
    </source>
</evidence>